<dbReference type="Proteomes" id="UP001138500">
    <property type="component" value="Unassembled WGS sequence"/>
</dbReference>
<sequence length="126" mass="13797">MHGSLPSYLLLLALSSLPSRVLGDACKDTEDGFQVRNRHAPPAPTNLADEPFANSRPQRCSPLKSSLTQNQQFCQDRVWKKEMDCAADGSECWCLTYKQKGSDTEEVGCRVSGDQNAMCGKVAITS</sequence>
<proteinExistence type="predicted"/>
<feature type="signal peptide" evidence="2">
    <location>
        <begin position="1"/>
        <end position="23"/>
    </location>
</feature>
<dbReference type="OrthoDB" id="10496322at2759"/>
<accession>A0A9W7ST42</accession>
<gene>
    <name evidence="3" type="ORF">Tdes44962_MAKER09592</name>
</gene>
<evidence type="ECO:0000256" key="1">
    <source>
        <dbReference type="SAM" id="MobiDB-lite"/>
    </source>
</evidence>
<organism evidence="3 4">
    <name type="scientific">Teratosphaeria destructans</name>
    <dbReference type="NCBI Taxonomy" id="418781"/>
    <lineage>
        <taxon>Eukaryota</taxon>
        <taxon>Fungi</taxon>
        <taxon>Dikarya</taxon>
        <taxon>Ascomycota</taxon>
        <taxon>Pezizomycotina</taxon>
        <taxon>Dothideomycetes</taxon>
        <taxon>Dothideomycetidae</taxon>
        <taxon>Mycosphaerellales</taxon>
        <taxon>Teratosphaeriaceae</taxon>
        <taxon>Teratosphaeria</taxon>
    </lineage>
</organism>
<keyword evidence="2" id="KW-0732">Signal</keyword>
<keyword evidence="4" id="KW-1185">Reference proteome</keyword>
<protein>
    <recommendedName>
        <fullName evidence="5">Thyroglobulin type-1 domain-containing protein</fullName>
    </recommendedName>
</protein>
<evidence type="ECO:0000313" key="4">
    <source>
        <dbReference type="Proteomes" id="UP001138500"/>
    </source>
</evidence>
<evidence type="ECO:0008006" key="5">
    <source>
        <dbReference type="Google" id="ProtNLM"/>
    </source>
</evidence>
<name>A0A9W7ST42_9PEZI</name>
<feature type="region of interest" description="Disordered" evidence="1">
    <location>
        <begin position="40"/>
        <end position="63"/>
    </location>
</feature>
<evidence type="ECO:0000313" key="3">
    <source>
        <dbReference type="EMBL" id="KAH9827863.1"/>
    </source>
</evidence>
<dbReference type="AlphaFoldDB" id="A0A9W7ST42"/>
<reference evidence="3 4" key="1">
    <citation type="journal article" date="2018" name="IMA Fungus">
        <title>IMA Genome-F 10: Nine draft genome sequences of Claviceps purpurea s.lat., including C. arundinis, C. humidiphila, and C. cf. spartinae, pseudomolecules for the pitch canker pathogen Fusarium circinatum, draft genome of Davidsoniella eucalypti, Grosmannia galeiformis, Quambalaria eucalypti, and Teratosphaeria destructans.</title>
        <authorList>
            <person name="Wingfield B.D."/>
            <person name="Liu M."/>
            <person name="Nguyen H.D."/>
            <person name="Lane F.A."/>
            <person name="Morgan S.W."/>
            <person name="De Vos L."/>
            <person name="Wilken P.M."/>
            <person name="Duong T.A."/>
            <person name="Aylward J."/>
            <person name="Coetzee M.P."/>
            <person name="Dadej K."/>
            <person name="De Beer Z.W."/>
            <person name="Findlay W."/>
            <person name="Havenga M."/>
            <person name="Kolarik M."/>
            <person name="Menzies J.G."/>
            <person name="Naidoo K."/>
            <person name="Pochopski O."/>
            <person name="Shoukouhi P."/>
            <person name="Santana Q.C."/>
            <person name="Seifert K.A."/>
            <person name="Soal N."/>
            <person name="Steenkamp E.T."/>
            <person name="Tatham C.T."/>
            <person name="van der Nest M.A."/>
            <person name="Wingfield M.J."/>
        </authorList>
    </citation>
    <scope>NUCLEOTIDE SEQUENCE [LARGE SCALE GENOMIC DNA]</scope>
    <source>
        <strain evidence="3">CMW44962</strain>
    </source>
</reference>
<reference evidence="3 4" key="2">
    <citation type="journal article" date="2021" name="Curr. Genet.">
        <title>Genetic response to nitrogen starvation in the aggressive Eucalyptus foliar pathogen Teratosphaeria destructans.</title>
        <authorList>
            <person name="Havenga M."/>
            <person name="Wingfield B.D."/>
            <person name="Wingfield M.J."/>
            <person name="Dreyer L.L."/>
            <person name="Roets F."/>
            <person name="Aylward J."/>
        </authorList>
    </citation>
    <scope>NUCLEOTIDE SEQUENCE [LARGE SCALE GENOMIC DNA]</scope>
    <source>
        <strain evidence="3">CMW44962</strain>
    </source>
</reference>
<evidence type="ECO:0000256" key="2">
    <source>
        <dbReference type="SAM" id="SignalP"/>
    </source>
</evidence>
<dbReference type="EMBL" id="RIBY02001849">
    <property type="protein sequence ID" value="KAH9827863.1"/>
    <property type="molecule type" value="Genomic_DNA"/>
</dbReference>
<feature type="chain" id="PRO_5040790558" description="Thyroglobulin type-1 domain-containing protein" evidence="2">
    <location>
        <begin position="24"/>
        <end position="126"/>
    </location>
</feature>
<comment type="caution">
    <text evidence="3">The sequence shown here is derived from an EMBL/GenBank/DDBJ whole genome shotgun (WGS) entry which is preliminary data.</text>
</comment>